<keyword evidence="2" id="KW-1185">Reference proteome</keyword>
<evidence type="ECO:0000313" key="2">
    <source>
        <dbReference type="Proteomes" id="UP000183832"/>
    </source>
</evidence>
<gene>
    <name evidence="1" type="ORF">CLUMA_CG000480</name>
</gene>
<dbReference type="Proteomes" id="UP000183832">
    <property type="component" value="Unassembled WGS sequence"/>
</dbReference>
<reference evidence="1 2" key="1">
    <citation type="submission" date="2015-04" db="EMBL/GenBank/DDBJ databases">
        <authorList>
            <person name="Syromyatnikov M.Y."/>
            <person name="Popov V.N."/>
        </authorList>
    </citation>
    <scope>NUCLEOTIDE SEQUENCE [LARGE SCALE GENOMIC DNA]</scope>
</reference>
<organism evidence="1 2">
    <name type="scientific">Clunio marinus</name>
    <dbReference type="NCBI Taxonomy" id="568069"/>
    <lineage>
        <taxon>Eukaryota</taxon>
        <taxon>Metazoa</taxon>
        <taxon>Ecdysozoa</taxon>
        <taxon>Arthropoda</taxon>
        <taxon>Hexapoda</taxon>
        <taxon>Insecta</taxon>
        <taxon>Pterygota</taxon>
        <taxon>Neoptera</taxon>
        <taxon>Endopterygota</taxon>
        <taxon>Diptera</taxon>
        <taxon>Nematocera</taxon>
        <taxon>Chironomoidea</taxon>
        <taxon>Chironomidae</taxon>
        <taxon>Clunio</taxon>
    </lineage>
</organism>
<protein>
    <submittedName>
        <fullName evidence="1">CLUMA_CG000480, isoform A</fullName>
    </submittedName>
</protein>
<dbReference type="AlphaFoldDB" id="A0A1J1HGV5"/>
<name>A0A1J1HGV5_9DIPT</name>
<evidence type="ECO:0000313" key="1">
    <source>
        <dbReference type="EMBL" id="CRK86644.1"/>
    </source>
</evidence>
<sequence length="65" mass="7299">MSTEDDNLTGVCAFCRFIFLMHNTSTNVSSTQMETIRAGNELSWLGLFLTVDVGVDRSLQRAQRN</sequence>
<accession>A0A1J1HGV5</accession>
<dbReference type="EMBL" id="CVRI01000002">
    <property type="protein sequence ID" value="CRK86644.1"/>
    <property type="molecule type" value="Genomic_DNA"/>
</dbReference>
<proteinExistence type="predicted"/>